<evidence type="ECO:0000313" key="5">
    <source>
        <dbReference type="EMBL" id="OTN75161.1"/>
    </source>
</evidence>
<dbReference type="OrthoDB" id="9799747at2"/>
<evidence type="ECO:0000256" key="2">
    <source>
        <dbReference type="ARBA" id="ARBA00023125"/>
    </source>
</evidence>
<protein>
    <recommendedName>
        <fullName evidence="4">HTH marR-type domain-containing protein</fullName>
    </recommendedName>
</protein>
<dbReference type="PANTHER" id="PTHR42756:SF1">
    <property type="entry name" value="TRANSCRIPTIONAL REPRESSOR OF EMRAB OPERON"/>
    <property type="match status" value="1"/>
</dbReference>
<reference evidence="5 6" key="1">
    <citation type="submission" date="2017-05" db="EMBL/GenBank/DDBJ databases">
        <title>The Genome Sequence of Enterococcus sp. 8G7_MSG3316.</title>
        <authorList>
            <consortium name="The Broad Institute Genomics Platform"/>
            <consortium name="The Broad Institute Genomic Center for Infectious Diseases"/>
            <person name="Earl A."/>
            <person name="Manson A."/>
            <person name="Schwartman J."/>
            <person name="Gilmore M."/>
            <person name="Abouelleil A."/>
            <person name="Cao P."/>
            <person name="Chapman S."/>
            <person name="Cusick C."/>
            <person name="Shea T."/>
            <person name="Young S."/>
            <person name="Neafsey D."/>
            <person name="Nusbaum C."/>
            <person name="Birren B."/>
        </authorList>
    </citation>
    <scope>NUCLEOTIDE SEQUENCE [LARGE SCALE GENOMIC DNA]</scope>
    <source>
        <strain evidence="5 6">8G7_MSG3316</strain>
    </source>
</reference>
<dbReference type="Gene3D" id="1.10.10.10">
    <property type="entry name" value="Winged helix-like DNA-binding domain superfamily/Winged helix DNA-binding domain"/>
    <property type="match status" value="1"/>
</dbReference>
<dbReference type="EMBL" id="NGKU01000001">
    <property type="protein sequence ID" value="OTN75161.1"/>
    <property type="molecule type" value="Genomic_DNA"/>
</dbReference>
<accession>A0A242A353</accession>
<keyword evidence="3" id="KW-0804">Transcription</keyword>
<feature type="domain" description="HTH marR-type" evidence="4">
    <location>
        <begin position="1"/>
        <end position="139"/>
    </location>
</feature>
<dbReference type="PANTHER" id="PTHR42756">
    <property type="entry name" value="TRANSCRIPTIONAL REGULATOR, MARR"/>
    <property type="match status" value="1"/>
</dbReference>
<dbReference type="SMART" id="SM00347">
    <property type="entry name" value="HTH_MARR"/>
    <property type="match status" value="1"/>
</dbReference>
<proteinExistence type="predicted"/>
<dbReference type="GO" id="GO:0003700">
    <property type="term" value="F:DNA-binding transcription factor activity"/>
    <property type="evidence" value="ECO:0007669"/>
    <property type="project" value="InterPro"/>
</dbReference>
<dbReference type="InterPro" id="IPR000835">
    <property type="entry name" value="HTH_MarR-typ"/>
</dbReference>
<name>A0A242A353_9ENTE</name>
<evidence type="ECO:0000256" key="3">
    <source>
        <dbReference type="ARBA" id="ARBA00023163"/>
    </source>
</evidence>
<evidence type="ECO:0000256" key="1">
    <source>
        <dbReference type="ARBA" id="ARBA00023015"/>
    </source>
</evidence>
<gene>
    <name evidence="5" type="ORF">A5886_000231</name>
</gene>
<dbReference type="InterPro" id="IPR036388">
    <property type="entry name" value="WH-like_DNA-bd_sf"/>
</dbReference>
<dbReference type="RefSeq" id="WP_086273256.1">
    <property type="nucleotide sequence ID" value="NZ_NGKU01000001.1"/>
</dbReference>
<dbReference type="PRINTS" id="PR00598">
    <property type="entry name" value="HTHMARR"/>
</dbReference>
<dbReference type="Proteomes" id="UP000195043">
    <property type="component" value="Unassembled WGS sequence"/>
</dbReference>
<dbReference type="GO" id="GO:0003677">
    <property type="term" value="F:DNA binding"/>
    <property type="evidence" value="ECO:0007669"/>
    <property type="project" value="UniProtKB-KW"/>
</dbReference>
<dbReference type="STRING" id="1834191.A5886_000231"/>
<dbReference type="InterPro" id="IPR036390">
    <property type="entry name" value="WH_DNA-bd_sf"/>
</dbReference>
<sequence>MTHQEAALHAYIGLLRTANQLAQMAKADVRCYDLNITEFSVLELLYHRGTQATQAIKEKILIASSSTTYVIDQLEKKGHVKRQQSQQDQRVSLVSLTESGHALIEDIFPTHAQQIDRRFENVSSEELATLKTILRKIIQ</sequence>
<evidence type="ECO:0000259" key="4">
    <source>
        <dbReference type="PROSITE" id="PS50995"/>
    </source>
</evidence>
<keyword evidence="1" id="KW-0805">Transcription regulation</keyword>
<dbReference type="PROSITE" id="PS50995">
    <property type="entry name" value="HTH_MARR_2"/>
    <property type="match status" value="1"/>
</dbReference>
<organism evidence="5 6">
    <name type="scientific">Candidatus Enterococcus testudinis</name>
    <dbReference type="NCBI Taxonomy" id="1834191"/>
    <lineage>
        <taxon>Bacteria</taxon>
        <taxon>Bacillati</taxon>
        <taxon>Bacillota</taxon>
        <taxon>Bacilli</taxon>
        <taxon>Lactobacillales</taxon>
        <taxon>Enterococcaceae</taxon>
        <taxon>Enterococcus</taxon>
    </lineage>
</organism>
<dbReference type="SUPFAM" id="SSF46785">
    <property type="entry name" value="Winged helix' DNA-binding domain"/>
    <property type="match status" value="1"/>
</dbReference>
<dbReference type="Pfam" id="PF01047">
    <property type="entry name" value="MarR"/>
    <property type="match status" value="1"/>
</dbReference>
<comment type="caution">
    <text evidence="5">The sequence shown here is derived from an EMBL/GenBank/DDBJ whole genome shotgun (WGS) entry which is preliminary data.</text>
</comment>
<dbReference type="AlphaFoldDB" id="A0A242A353"/>
<evidence type="ECO:0000313" key="6">
    <source>
        <dbReference type="Proteomes" id="UP000195043"/>
    </source>
</evidence>
<keyword evidence="2" id="KW-0238">DNA-binding</keyword>
<keyword evidence="6" id="KW-1185">Reference proteome</keyword>